<dbReference type="AlphaFoldDB" id="A0A5C3KSR3"/>
<sequence>MAPRLSPPPHRIENWKDEAATNDETHPEYWLYGQTAGGMRYYYGDERYNGKQIRELGHDYIRRNSNVSPQIRQAFLRYDAGLREWIKENYMDVVIPVGVPSSENSNSHRGETLGFVASQRDFGWMRWMVDPDQSWQRDRHYIFWDALDHFVSLIDSYQQEGNPENFWEIKNIPTASQTRAPKYPATPQSQGSSGQQNQLEVFSSAVRIKLEERNIDINTSSAPQTPKRKRTQGNDDKNPVHLPSPRPTPNRNNSSARVRGCDAVLAPPTTPVKKRETSPTLPPSPPPSPSKRGRVARPMSRGSDNKPTKRQTSEGQLESRIRFGVFKQINWSV</sequence>
<protein>
    <submittedName>
        <fullName evidence="2">Uncharacterized protein</fullName>
    </submittedName>
</protein>
<feature type="compositionally biased region" description="Pro residues" evidence="1">
    <location>
        <begin position="280"/>
        <end position="289"/>
    </location>
</feature>
<name>A0A5C3KSR3_COPMA</name>
<dbReference type="EMBL" id="ML210221">
    <property type="protein sequence ID" value="TFK23297.1"/>
    <property type="molecule type" value="Genomic_DNA"/>
</dbReference>
<accession>A0A5C3KSR3</accession>
<gene>
    <name evidence="2" type="ORF">FA15DRAFT_757314</name>
</gene>
<proteinExistence type="predicted"/>
<dbReference type="Proteomes" id="UP000307440">
    <property type="component" value="Unassembled WGS sequence"/>
</dbReference>
<organism evidence="2 3">
    <name type="scientific">Coprinopsis marcescibilis</name>
    <name type="common">Agaric fungus</name>
    <name type="synonym">Psathyrella marcescibilis</name>
    <dbReference type="NCBI Taxonomy" id="230819"/>
    <lineage>
        <taxon>Eukaryota</taxon>
        <taxon>Fungi</taxon>
        <taxon>Dikarya</taxon>
        <taxon>Basidiomycota</taxon>
        <taxon>Agaricomycotina</taxon>
        <taxon>Agaricomycetes</taxon>
        <taxon>Agaricomycetidae</taxon>
        <taxon>Agaricales</taxon>
        <taxon>Agaricineae</taxon>
        <taxon>Psathyrellaceae</taxon>
        <taxon>Coprinopsis</taxon>
    </lineage>
</organism>
<feature type="region of interest" description="Disordered" evidence="1">
    <location>
        <begin position="213"/>
        <end position="319"/>
    </location>
</feature>
<reference evidence="2 3" key="1">
    <citation type="journal article" date="2019" name="Nat. Ecol. Evol.">
        <title>Megaphylogeny resolves global patterns of mushroom evolution.</title>
        <authorList>
            <person name="Varga T."/>
            <person name="Krizsan K."/>
            <person name="Foldi C."/>
            <person name="Dima B."/>
            <person name="Sanchez-Garcia M."/>
            <person name="Sanchez-Ramirez S."/>
            <person name="Szollosi G.J."/>
            <person name="Szarkandi J.G."/>
            <person name="Papp V."/>
            <person name="Albert L."/>
            <person name="Andreopoulos W."/>
            <person name="Angelini C."/>
            <person name="Antonin V."/>
            <person name="Barry K.W."/>
            <person name="Bougher N.L."/>
            <person name="Buchanan P."/>
            <person name="Buyck B."/>
            <person name="Bense V."/>
            <person name="Catcheside P."/>
            <person name="Chovatia M."/>
            <person name="Cooper J."/>
            <person name="Damon W."/>
            <person name="Desjardin D."/>
            <person name="Finy P."/>
            <person name="Geml J."/>
            <person name="Haridas S."/>
            <person name="Hughes K."/>
            <person name="Justo A."/>
            <person name="Karasinski D."/>
            <person name="Kautmanova I."/>
            <person name="Kiss B."/>
            <person name="Kocsube S."/>
            <person name="Kotiranta H."/>
            <person name="LaButti K.M."/>
            <person name="Lechner B.E."/>
            <person name="Liimatainen K."/>
            <person name="Lipzen A."/>
            <person name="Lukacs Z."/>
            <person name="Mihaltcheva S."/>
            <person name="Morgado L.N."/>
            <person name="Niskanen T."/>
            <person name="Noordeloos M.E."/>
            <person name="Ohm R.A."/>
            <person name="Ortiz-Santana B."/>
            <person name="Ovrebo C."/>
            <person name="Racz N."/>
            <person name="Riley R."/>
            <person name="Savchenko A."/>
            <person name="Shiryaev A."/>
            <person name="Soop K."/>
            <person name="Spirin V."/>
            <person name="Szebenyi C."/>
            <person name="Tomsovsky M."/>
            <person name="Tulloss R.E."/>
            <person name="Uehling J."/>
            <person name="Grigoriev I.V."/>
            <person name="Vagvolgyi C."/>
            <person name="Papp T."/>
            <person name="Martin F.M."/>
            <person name="Miettinen O."/>
            <person name="Hibbett D.S."/>
            <person name="Nagy L.G."/>
        </authorList>
    </citation>
    <scope>NUCLEOTIDE SEQUENCE [LARGE SCALE GENOMIC DNA]</scope>
    <source>
        <strain evidence="2 3">CBS 121175</strain>
    </source>
</reference>
<evidence type="ECO:0000313" key="3">
    <source>
        <dbReference type="Proteomes" id="UP000307440"/>
    </source>
</evidence>
<evidence type="ECO:0000256" key="1">
    <source>
        <dbReference type="SAM" id="MobiDB-lite"/>
    </source>
</evidence>
<evidence type="ECO:0000313" key="2">
    <source>
        <dbReference type="EMBL" id="TFK23297.1"/>
    </source>
</evidence>
<keyword evidence="3" id="KW-1185">Reference proteome</keyword>
<feature type="compositionally biased region" description="Low complexity" evidence="1">
    <location>
        <begin position="188"/>
        <end position="198"/>
    </location>
</feature>
<feature type="region of interest" description="Disordered" evidence="1">
    <location>
        <begin position="178"/>
        <end position="198"/>
    </location>
</feature>